<dbReference type="EMBL" id="BOPG01000075">
    <property type="protein sequence ID" value="GIJ62158.1"/>
    <property type="molecule type" value="Genomic_DNA"/>
</dbReference>
<dbReference type="SUPFAM" id="SSF53067">
    <property type="entry name" value="Actin-like ATPase domain"/>
    <property type="match status" value="1"/>
</dbReference>
<reference evidence="2" key="1">
    <citation type="submission" date="2021-01" db="EMBL/GenBank/DDBJ databases">
        <title>Whole genome shotgun sequence of Virgisporangium aurantiacum NBRC 16421.</title>
        <authorList>
            <person name="Komaki H."/>
            <person name="Tamura T."/>
        </authorList>
    </citation>
    <scope>NUCLEOTIDE SEQUENCE</scope>
    <source>
        <strain evidence="2">NBRC 16421</strain>
    </source>
</reference>
<dbReference type="Gene3D" id="1.10.10.10">
    <property type="entry name" value="Winged helix-like DNA-binding domain superfamily/Winged helix DNA-binding domain"/>
    <property type="match status" value="1"/>
</dbReference>
<keyword evidence="3" id="KW-1185">Reference proteome</keyword>
<proteinExistence type="inferred from homology"/>
<evidence type="ECO:0000313" key="3">
    <source>
        <dbReference type="Proteomes" id="UP000612585"/>
    </source>
</evidence>
<dbReference type="PANTHER" id="PTHR18964:SF149">
    <property type="entry name" value="BIFUNCTIONAL UDP-N-ACETYLGLUCOSAMINE 2-EPIMERASE_N-ACETYLMANNOSAMINE KINASE"/>
    <property type="match status" value="1"/>
</dbReference>
<dbReference type="InterPro" id="IPR036388">
    <property type="entry name" value="WH-like_DNA-bd_sf"/>
</dbReference>
<protein>
    <submittedName>
        <fullName evidence="2">Transcriptional regulator</fullName>
    </submittedName>
</protein>
<dbReference type="Pfam" id="PF00480">
    <property type="entry name" value="ROK"/>
    <property type="match status" value="1"/>
</dbReference>
<organism evidence="2 3">
    <name type="scientific">Virgisporangium aurantiacum</name>
    <dbReference type="NCBI Taxonomy" id="175570"/>
    <lineage>
        <taxon>Bacteria</taxon>
        <taxon>Bacillati</taxon>
        <taxon>Actinomycetota</taxon>
        <taxon>Actinomycetes</taxon>
        <taxon>Micromonosporales</taxon>
        <taxon>Micromonosporaceae</taxon>
        <taxon>Virgisporangium</taxon>
    </lineage>
</organism>
<accession>A0A8J4E5J6</accession>
<comment type="similarity">
    <text evidence="1">Belongs to the ROK (NagC/XylR) family.</text>
</comment>
<dbReference type="Gene3D" id="3.30.420.40">
    <property type="match status" value="2"/>
</dbReference>
<dbReference type="AlphaFoldDB" id="A0A8J4E5J6"/>
<comment type="caution">
    <text evidence="2">The sequence shown here is derived from an EMBL/GenBank/DDBJ whole genome shotgun (WGS) entry which is preliminary data.</text>
</comment>
<dbReference type="InterPro" id="IPR043129">
    <property type="entry name" value="ATPase_NBD"/>
</dbReference>
<dbReference type="Proteomes" id="UP000612585">
    <property type="component" value="Unassembled WGS sequence"/>
</dbReference>
<evidence type="ECO:0000313" key="2">
    <source>
        <dbReference type="EMBL" id="GIJ62158.1"/>
    </source>
</evidence>
<name>A0A8J4E5J6_9ACTN</name>
<sequence length="432" mass="45262">MVKAPELEGRVMPNAGSPTDPWAQVAMLVRLIRTGEAQTRPELAEATGLGRNVITLRVQAAEAIGLIRASGAARSRGGRAADIWEFTGVHHHVLVATVDEDGFRVVLANLDLTPLGESSVEWTLSDDTARTCERMAAQMETLISDHRSPTIWGIGLGMPAPVDVTTGRSRDPVIAGAKGIRWPRTFDIRRWFIDRMKVPVWVDSVSNLAALGAASEPEAPADLVFVRLGNGVGSGIVSNGGLHRGADSLAGEITHIVVSDDARRLCLCGRSGCVDAFAGSWAIEAEARRAVAQGRSPFLAARAEDGLGLAVVVAGAESGDIACAEIVHSAAEALGRGLATVVTWFNPRRVVVAGNDLASSPLFRHILTRTLQSQALSACIEHLELRIGPGQAAEVVGGLSLVRDALLAPSHLAAWAPTGSPADFGAAVLAIG</sequence>
<dbReference type="InterPro" id="IPR000600">
    <property type="entry name" value="ROK"/>
</dbReference>
<dbReference type="PANTHER" id="PTHR18964">
    <property type="entry name" value="ROK (REPRESSOR, ORF, KINASE) FAMILY"/>
    <property type="match status" value="1"/>
</dbReference>
<gene>
    <name evidence="2" type="ORF">Vau01_096740</name>
</gene>
<evidence type="ECO:0000256" key="1">
    <source>
        <dbReference type="ARBA" id="ARBA00006479"/>
    </source>
</evidence>